<dbReference type="GeneID" id="20345894"/>
<organism evidence="1">
    <name type="scientific">Gaeumannomyces tritici (strain R3-111a-1)</name>
    <name type="common">Wheat and barley take-all root rot fungus</name>
    <name type="synonym">Gaeumannomyces graminis var. tritici</name>
    <dbReference type="NCBI Taxonomy" id="644352"/>
    <lineage>
        <taxon>Eukaryota</taxon>
        <taxon>Fungi</taxon>
        <taxon>Dikarya</taxon>
        <taxon>Ascomycota</taxon>
        <taxon>Pezizomycotina</taxon>
        <taxon>Sordariomycetes</taxon>
        <taxon>Sordariomycetidae</taxon>
        <taxon>Magnaporthales</taxon>
        <taxon>Magnaporthaceae</taxon>
        <taxon>Gaeumannomyces</taxon>
    </lineage>
</organism>
<dbReference type="HOGENOM" id="CLU_1482069_0_0_1"/>
<dbReference type="Proteomes" id="UP000006039">
    <property type="component" value="Unassembled WGS sequence"/>
</dbReference>
<gene>
    <name evidence="2" type="primary">20345894</name>
    <name evidence="1" type="ORF">GGTG_05436</name>
</gene>
<sequence length="182" mass="20178">MQDRRELTYEPEHNVAAKQPIVFDPKRARARFRHEQPAKSWGRDLGLAMWVADVNHPPLGHDGHPYQLPVEPPAGEHGFRHAMPPAKQMRTVEAAPQGPPDGRFWGMVFAADVWDPRCRSEDGSQRMDQWVAGTATAATASQDLAALSRVQSARWAGAVRFPQPPWTPGIIGVMLTHSAPRG</sequence>
<dbReference type="VEuPathDB" id="FungiDB:GGTG_05436"/>
<evidence type="ECO:0000313" key="3">
    <source>
        <dbReference type="Proteomes" id="UP000006039"/>
    </source>
</evidence>
<evidence type="ECO:0000313" key="2">
    <source>
        <dbReference type="EnsemblFungi" id="EJT75503"/>
    </source>
</evidence>
<reference evidence="2" key="5">
    <citation type="submission" date="2018-04" db="UniProtKB">
        <authorList>
            <consortium name="EnsemblFungi"/>
        </authorList>
    </citation>
    <scope>IDENTIFICATION</scope>
    <source>
        <strain evidence="2">R3-111a-1</strain>
    </source>
</reference>
<protein>
    <submittedName>
        <fullName evidence="1 2">Uncharacterized protein</fullName>
    </submittedName>
</protein>
<name>J3NVX4_GAET3</name>
<evidence type="ECO:0000313" key="1">
    <source>
        <dbReference type="EMBL" id="EJT75503.1"/>
    </source>
</evidence>
<reference evidence="2" key="4">
    <citation type="journal article" date="2015" name="G3 (Bethesda)">
        <title>Genome sequences of three phytopathogenic species of the Magnaporthaceae family of fungi.</title>
        <authorList>
            <person name="Okagaki L.H."/>
            <person name="Nunes C.C."/>
            <person name="Sailsbery J."/>
            <person name="Clay B."/>
            <person name="Brown D."/>
            <person name="John T."/>
            <person name="Oh Y."/>
            <person name="Young N."/>
            <person name="Fitzgerald M."/>
            <person name="Haas B.J."/>
            <person name="Zeng Q."/>
            <person name="Young S."/>
            <person name="Adiconis X."/>
            <person name="Fan L."/>
            <person name="Levin J.Z."/>
            <person name="Mitchell T.K."/>
            <person name="Okubara P.A."/>
            <person name="Farman M.L."/>
            <person name="Kohn L.M."/>
            <person name="Birren B."/>
            <person name="Ma L.-J."/>
            <person name="Dean R.A."/>
        </authorList>
    </citation>
    <scope>NUCLEOTIDE SEQUENCE</scope>
    <source>
        <strain evidence="2">R3-111a-1</strain>
    </source>
</reference>
<keyword evidence="3" id="KW-1185">Reference proteome</keyword>
<dbReference type="RefSeq" id="XP_009221503.1">
    <property type="nucleotide sequence ID" value="XM_009223239.1"/>
</dbReference>
<dbReference type="AlphaFoldDB" id="J3NVX4"/>
<reference evidence="1" key="3">
    <citation type="submission" date="2010-09" db="EMBL/GenBank/DDBJ databases">
        <title>Annotation of Gaeumannomyces graminis var. tritici R3-111a-1.</title>
        <authorList>
            <consortium name="The Broad Institute Genome Sequencing Platform"/>
            <person name="Ma L.-J."/>
            <person name="Dead R."/>
            <person name="Young S.K."/>
            <person name="Zeng Q."/>
            <person name="Gargeya S."/>
            <person name="Fitzgerald M."/>
            <person name="Haas B."/>
            <person name="Abouelleil A."/>
            <person name="Alvarado L."/>
            <person name="Arachchi H.M."/>
            <person name="Berlin A."/>
            <person name="Brown A."/>
            <person name="Chapman S.B."/>
            <person name="Chen Z."/>
            <person name="Dunbar C."/>
            <person name="Freedman E."/>
            <person name="Gearin G."/>
            <person name="Gellesch M."/>
            <person name="Goldberg J."/>
            <person name="Griggs A."/>
            <person name="Gujja S."/>
            <person name="Heiman D."/>
            <person name="Howarth C."/>
            <person name="Larson L."/>
            <person name="Lui A."/>
            <person name="MacDonald P.J.P."/>
            <person name="Mehta T."/>
            <person name="Montmayeur A."/>
            <person name="Murphy C."/>
            <person name="Neiman D."/>
            <person name="Pearson M."/>
            <person name="Priest M."/>
            <person name="Roberts A."/>
            <person name="Saif S."/>
            <person name="Shea T."/>
            <person name="Shenoy N."/>
            <person name="Sisk P."/>
            <person name="Stolte C."/>
            <person name="Sykes S."/>
            <person name="Yandava C."/>
            <person name="Wortman J."/>
            <person name="Nusbaum C."/>
            <person name="Birren B."/>
        </authorList>
    </citation>
    <scope>NUCLEOTIDE SEQUENCE</scope>
    <source>
        <strain evidence="1">R3-111a-1</strain>
    </source>
</reference>
<accession>J3NVX4</accession>
<reference evidence="1" key="2">
    <citation type="submission" date="2010-07" db="EMBL/GenBank/DDBJ databases">
        <authorList>
            <consortium name="The Broad Institute Genome Sequencing Platform"/>
            <consortium name="Broad Institute Genome Sequencing Center for Infectious Disease"/>
            <person name="Ma L.-J."/>
            <person name="Dead R."/>
            <person name="Young S."/>
            <person name="Zeng Q."/>
            <person name="Koehrsen M."/>
            <person name="Alvarado L."/>
            <person name="Berlin A."/>
            <person name="Chapman S.B."/>
            <person name="Chen Z."/>
            <person name="Freedman E."/>
            <person name="Gellesch M."/>
            <person name="Goldberg J."/>
            <person name="Griggs A."/>
            <person name="Gujja S."/>
            <person name="Heilman E.R."/>
            <person name="Heiman D."/>
            <person name="Hepburn T."/>
            <person name="Howarth C."/>
            <person name="Jen D."/>
            <person name="Larson L."/>
            <person name="Mehta T."/>
            <person name="Neiman D."/>
            <person name="Pearson M."/>
            <person name="Roberts A."/>
            <person name="Saif S."/>
            <person name="Shea T."/>
            <person name="Shenoy N."/>
            <person name="Sisk P."/>
            <person name="Stolte C."/>
            <person name="Sykes S."/>
            <person name="Walk T."/>
            <person name="White J."/>
            <person name="Yandava C."/>
            <person name="Haas B."/>
            <person name="Nusbaum C."/>
            <person name="Birren B."/>
        </authorList>
    </citation>
    <scope>NUCLEOTIDE SEQUENCE</scope>
    <source>
        <strain evidence="1">R3-111a-1</strain>
    </source>
</reference>
<proteinExistence type="predicted"/>
<reference evidence="3" key="1">
    <citation type="submission" date="2010-07" db="EMBL/GenBank/DDBJ databases">
        <title>The genome sequence of Gaeumannomyces graminis var. tritici strain R3-111a-1.</title>
        <authorList>
            <consortium name="The Broad Institute Genome Sequencing Platform"/>
            <person name="Ma L.-J."/>
            <person name="Dead R."/>
            <person name="Young S."/>
            <person name="Zeng Q."/>
            <person name="Koehrsen M."/>
            <person name="Alvarado L."/>
            <person name="Berlin A."/>
            <person name="Chapman S.B."/>
            <person name="Chen Z."/>
            <person name="Freedman E."/>
            <person name="Gellesch M."/>
            <person name="Goldberg J."/>
            <person name="Griggs A."/>
            <person name="Gujja S."/>
            <person name="Heilman E.R."/>
            <person name="Heiman D."/>
            <person name="Hepburn T."/>
            <person name="Howarth C."/>
            <person name="Jen D."/>
            <person name="Larson L."/>
            <person name="Mehta T."/>
            <person name="Neiman D."/>
            <person name="Pearson M."/>
            <person name="Roberts A."/>
            <person name="Saif S."/>
            <person name="Shea T."/>
            <person name="Shenoy N."/>
            <person name="Sisk P."/>
            <person name="Stolte C."/>
            <person name="Sykes S."/>
            <person name="Walk T."/>
            <person name="White J."/>
            <person name="Yandava C."/>
            <person name="Haas B."/>
            <person name="Nusbaum C."/>
            <person name="Birren B."/>
        </authorList>
    </citation>
    <scope>NUCLEOTIDE SEQUENCE [LARGE SCALE GENOMIC DNA]</scope>
    <source>
        <strain evidence="3">R3-111a-1</strain>
    </source>
</reference>
<dbReference type="EnsemblFungi" id="EJT75503">
    <property type="protein sequence ID" value="EJT75503"/>
    <property type="gene ID" value="GGTG_05436"/>
</dbReference>
<dbReference type="EMBL" id="GL385397">
    <property type="protein sequence ID" value="EJT75503.1"/>
    <property type="molecule type" value="Genomic_DNA"/>
</dbReference>